<organism evidence="2 3">
    <name type="scientific">Amycolatopsis heterodermiae</name>
    <dbReference type="NCBI Taxonomy" id="3110235"/>
    <lineage>
        <taxon>Bacteria</taxon>
        <taxon>Bacillati</taxon>
        <taxon>Actinomycetota</taxon>
        <taxon>Actinomycetes</taxon>
        <taxon>Pseudonocardiales</taxon>
        <taxon>Pseudonocardiaceae</taxon>
        <taxon>Amycolatopsis</taxon>
    </lineage>
</organism>
<protein>
    <submittedName>
        <fullName evidence="2">Dihydrofolate reductase family protein</fullName>
    </submittedName>
</protein>
<sequence>MLSWSVLAGWFDRLDGKDREAWAGAGFEEALGTGALLLGRRTYEWFVARGWVTRGGGWADRLHAVPKYVDELRLMVCPFALGEGGRLFGRTDALTALRLVEHRTVGDSIVRLTYRPLRDA</sequence>
<dbReference type="InterPro" id="IPR002734">
    <property type="entry name" value="RibDG_C"/>
</dbReference>
<comment type="caution">
    <text evidence="2">The sequence shown here is derived from an EMBL/GenBank/DDBJ whole genome shotgun (WGS) entry which is preliminary data.</text>
</comment>
<dbReference type="Pfam" id="PF01872">
    <property type="entry name" value="RibD_C"/>
    <property type="match status" value="1"/>
</dbReference>
<keyword evidence="3" id="KW-1185">Reference proteome</keyword>
<dbReference type="EMBL" id="JAYFSI010000001">
    <property type="protein sequence ID" value="MEA5358609.1"/>
    <property type="molecule type" value="Genomic_DNA"/>
</dbReference>
<proteinExistence type="predicted"/>
<reference evidence="2 3" key="1">
    <citation type="submission" date="2023-12" db="EMBL/GenBank/DDBJ databases">
        <title>Amycolatopsis sp. V23-08.</title>
        <authorList>
            <person name="Somphong A."/>
        </authorList>
    </citation>
    <scope>NUCLEOTIDE SEQUENCE [LARGE SCALE GENOMIC DNA]</scope>
    <source>
        <strain evidence="2 3">V23-08</strain>
    </source>
</reference>
<dbReference type="InterPro" id="IPR024072">
    <property type="entry name" value="DHFR-like_dom_sf"/>
</dbReference>
<dbReference type="SUPFAM" id="SSF53597">
    <property type="entry name" value="Dihydrofolate reductase-like"/>
    <property type="match status" value="1"/>
</dbReference>
<name>A0ABU5QYV8_9PSEU</name>
<gene>
    <name evidence="2" type="ORF">VA596_03600</name>
</gene>
<dbReference type="Gene3D" id="3.40.430.10">
    <property type="entry name" value="Dihydrofolate Reductase, subunit A"/>
    <property type="match status" value="1"/>
</dbReference>
<evidence type="ECO:0000313" key="2">
    <source>
        <dbReference type="EMBL" id="MEA5358609.1"/>
    </source>
</evidence>
<feature type="domain" description="Bacterial bifunctional deaminase-reductase C-terminal" evidence="1">
    <location>
        <begin position="67"/>
        <end position="110"/>
    </location>
</feature>
<dbReference type="RefSeq" id="WP_323323564.1">
    <property type="nucleotide sequence ID" value="NZ_JAYFSI010000001.1"/>
</dbReference>
<dbReference type="Proteomes" id="UP001304298">
    <property type="component" value="Unassembled WGS sequence"/>
</dbReference>
<accession>A0ABU5QYV8</accession>
<evidence type="ECO:0000313" key="3">
    <source>
        <dbReference type="Proteomes" id="UP001304298"/>
    </source>
</evidence>
<evidence type="ECO:0000259" key="1">
    <source>
        <dbReference type="Pfam" id="PF01872"/>
    </source>
</evidence>